<dbReference type="Gene3D" id="3.40.50.1360">
    <property type="match status" value="1"/>
</dbReference>
<dbReference type="OrthoDB" id="186585at2"/>
<evidence type="ECO:0000259" key="5">
    <source>
        <dbReference type="Pfam" id="PF04198"/>
    </source>
</evidence>
<evidence type="ECO:0000256" key="4">
    <source>
        <dbReference type="ARBA" id="ARBA00023163"/>
    </source>
</evidence>
<dbReference type="Pfam" id="PF04198">
    <property type="entry name" value="Sugar-bind"/>
    <property type="match status" value="1"/>
</dbReference>
<dbReference type="SUPFAM" id="SSF100950">
    <property type="entry name" value="NagB/RpiA/CoA transferase-like"/>
    <property type="match status" value="1"/>
</dbReference>
<dbReference type="Gene3D" id="1.10.10.10">
    <property type="entry name" value="Winged helix-like DNA-binding domain superfamily/Winged helix DNA-binding domain"/>
    <property type="match status" value="1"/>
</dbReference>
<evidence type="ECO:0000313" key="6">
    <source>
        <dbReference type="EMBL" id="SDD23433.1"/>
    </source>
</evidence>
<dbReference type="PANTHER" id="PTHR34294">
    <property type="entry name" value="TRANSCRIPTIONAL REGULATOR-RELATED"/>
    <property type="match status" value="1"/>
</dbReference>
<dbReference type="AlphaFoldDB" id="A0A1G6T381"/>
<keyword evidence="2" id="KW-0805">Transcription regulation</keyword>
<dbReference type="EMBL" id="FMZF01000006">
    <property type="protein sequence ID" value="SDD23433.1"/>
    <property type="molecule type" value="Genomic_DNA"/>
</dbReference>
<proteinExistence type="inferred from homology"/>
<reference evidence="7" key="1">
    <citation type="submission" date="2016-10" db="EMBL/GenBank/DDBJ databases">
        <authorList>
            <person name="Varghese N."/>
            <person name="Submissions S."/>
        </authorList>
    </citation>
    <scope>NUCLEOTIDE SEQUENCE [LARGE SCALE GENOMIC DNA]</scope>
    <source>
        <strain evidence="7">DSM 45421</strain>
    </source>
</reference>
<evidence type="ECO:0000313" key="7">
    <source>
        <dbReference type="Proteomes" id="UP000199416"/>
    </source>
</evidence>
<keyword evidence="3 6" id="KW-0238">DNA-binding</keyword>
<dbReference type="InterPro" id="IPR036388">
    <property type="entry name" value="WH-like_DNA-bd_sf"/>
</dbReference>
<feature type="domain" description="Sugar-binding" evidence="5">
    <location>
        <begin position="67"/>
        <end position="313"/>
    </location>
</feature>
<evidence type="ECO:0000256" key="3">
    <source>
        <dbReference type="ARBA" id="ARBA00023125"/>
    </source>
</evidence>
<dbReference type="InterPro" id="IPR037171">
    <property type="entry name" value="NagB/RpiA_transferase-like"/>
</dbReference>
<dbReference type="InterPro" id="IPR007324">
    <property type="entry name" value="Sugar-bd_dom_put"/>
</dbReference>
<accession>A0A1G6T381</accession>
<keyword evidence="4" id="KW-0804">Transcription</keyword>
<dbReference type="Proteomes" id="UP000199416">
    <property type="component" value="Unassembled WGS sequence"/>
</dbReference>
<evidence type="ECO:0000256" key="2">
    <source>
        <dbReference type="ARBA" id="ARBA00023015"/>
    </source>
</evidence>
<protein>
    <submittedName>
        <fullName evidence="6">DNA-binding transcriptional regulator LsrR, DeoR family</fullName>
    </submittedName>
</protein>
<dbReference type="GO" id="GO:0003677">
    <property type="term" value="F:DNA binding"/>
    <property type="evidence" value="ECO:0007669"/>
    <property type="project" value="UniProtKB-KW"/>
</dbReference>
<organism evidence="6 7">
    <name type="scientific">Geodermatophilus telluris</name>
    <dbReference type="NCBI Taxonomy" id="1190417"/>
    <lineage>
        <taxon>Bacteria</taxon>
        <taxon>Bacillati</taxon>
        <taxon>Actinomycetota</taxon>
        <taxon>Actinomycetes</taxon>
        <taxon>Geodermatophilales</taxon>
        <taxon>Geodermatophilaceae</taxon>
        <taxon>Geodermatophilus</taxon>
    </lineage>
</organism>
<gene>
    <name evidence="6" type="ORF">SAMN05660690_3729</name>
</gene>
<comment type="similarity">
    <text evidence="1">Belongs to the SorC transcriptional regulatory family.</text>
</comment>
<evidence type="ECO:0000256" key="1">
    <source>
        <dbReference type="ARBA" id="ARBA00010466"/>
    </source>
</evidence>
<dbReference type="RefSeq" id="WP_091367491.1">
    <property type="nucleotide sequence ID" value="NZ_FMZF01000006.1"/>
</dbReference>
<dbReference type="STRING" id="1190417.SAMN05660690_3729"/>
<dbReference type="PANTHER" id="PTHR34294:SF1">
    <property type="entry name" value="TRANSCRIPTIONAL REGULATOR LSRR"/>
    <property type="match status" value="1"/>
</dbReference>
<dbReference type="GO" id="GO:0030246">
    <property type="term" value="F:carbohydrate binding"/>
    <property type="evidence" value="ECO:0007669"/>
    <property type="project" value="InterPro"/>
</dbReference>
<keyword evidence="7" id="KW-1185">Reference proteome</keyword>
<dbReference type="InterPro" id="IPR051054">
    <property type="entry name" value="SorC_transcr_regulators"/>
</dbReference>
<sequence>MDGDRVGPAGIVLSASIARRYYLDGRSKVEIADEFGLSRFKVARLLDAARRSGLVRIEIRHEGGIDVDLSVRLRDRYGLQHAVVVDTPDDDDASLRGHLGRAAAGLLAEVVTPDDVLGLAWARAVSAMAEALPPLPGTPVVQLTGVLSLPGGPDTSVDVVRGVARASGGPAHVFYAPFTVPDAATAAALRRQPEVARAFAQLPHVTRAVAGVGLWAPGQSTLHDAVSEADRAALRDLGVVADVSGVFLAADGAPVRTELSERMIGIGADQLRQIPEVLVLPYGTAKAPAVRAALRSGLVGGIVTHTALAHAVLGD</sequence>
<name>A0A1G6T381_9ACTN</name>